<accession>A0A7R9HZW4</accession>
<dbReference type="InterPro" id="IPR010562">
    <property type="entry name" value="Haemolymph_juvenile_hormone-bd"/>
</dbReference>
<dbReference type="PANTHER" id="PTHR11008:SF32">
    <property type="entry name" value="CIRCADIAN CLOCK-CONTROLLED PROTEIN DAYWAKE-RELATED"/>
    <property type="match status" value="1"/>
</dbReference>
<protein>
    <submittedName>
        <fullName evidence="1">Uncharacterized protein</fullName>
    </submittedName>
</protein>
<proteinExistence type="predicted"/>
<reference evidence="1" key="1">
    <citation type="submission" date="2020-11" db="EMBL/GenBank/DDBJ databases">
        <authorList>
            <person name="Tran Van P."/>
        </authorList>
    </citation>
    <scope>NUCLEOTIDE SEQUENCE</scope>
</reference>
<gene>
    <name evidence="1" type="ORF">TBIB3V08_LOCUS4810</name>
</gene>
<dbReference type="GO" id="GO:0005615">
    <property type="term" value="C:extracellular space"/>
    <property type="evidence" value="ECO:0007669"/>
    <property type="project" value="TreeGrafter"/>
</dbReference>
<dbReference type="PANTHER" id="PTHR11008">
    <property type="entry name" value="PROTEIN TAKEOUT-LIKE PROTEIN"/>
    <property type="match status" value="1"/>
</dbReference>
<name>A0A7R9HZW4_9NEOP</name>
<evidence type="ECO:0000313" key="1">
    <source>
        <dbReference type="EMBL" id="CAD7442376.1"/>
    </source>
</evidence>
<dbReference type="Pfam" id="PF06585">
    <property type="entry name" value="JHBP"/>
    <property type="match status" value="1"/>
</dbReference>
<dbReference type="AlphaFoldDB" id="A0A7R9HZW4"/>
<dbReference type="InterPro" id="IPR038606">
    <property type="entry name" value="To_sf"/>
</dbReference>
<organism evidence="1">
    <name type="scientific">Timema bartmani</name>
    <dbReference type="NCBI Taxonomy" id="61472"/>
    <lineage>
        <taxon>Eukaryota</taxon>
        <taxon>Metazoa</taxon>
        <taxon>Ecdysozoa</taxon>
        <taxon>Arthropoda</taxon>
        <taxon>Hexapoda</taxon>
        <taxon>Insecta</taxon>
        <taxon>Pterygota</taxon>
        <taxon>Neoptera</taxon>
        <taxon>Polyneoptera</taxon>
        <taxon>Phasmatodea</taxon>
        <taxon>Timematodea</taxon>
        <taxon>Timematoidea</taxon>
        <taxon>Timematidae</taxon>
        <taxon>Timema</taxon>
    </lineage>
</organism>
<dbReference type="Gene3D" id="3.15.10.30">
    <property type="entry name" value="Haemolymph juvenile hormone binding protein"/>
    <property type="match status" value="1"/>
</dbReference>
<sequence>MKCTHISIEGVWTIILEKTTLSTPSQDSNLDLLFIGSLVYCESSALDHAATEAGDRKYHIPNLVPLIISELKINQEGNQAIGFSFVAKNATVLGINTVEVDEVMIDLKSGHVEYHLLFPRIEIECDYDVKGRILLLPISGHGSGNITIRYVPHLPHPSYATDHQCAMPIVLSVCTLMRASSQLLRCNKRVEFLKLNLVYLVRGVNEL</sequence>
<dbReference type="EMBL" id="OD565695">
    <property type="protein sequence ID" value="CAD7442376.1"/>
    <property type="molecule type" value="Genomic_DNA"/>
</dbReference>